<accession>A0A8E2JR34</accession>
<reference evidence="1 2" key="1">
    <citation type="journal article" date="2016" name="Nat. Commun.">
        <title>Ectomycorrhizal ecology is imprinted in the genome of the dominant symbiotic fungus Cenococcum geophilum.</title>
        <authorList>
            <consortium name="DOE Joint Genome Institute"/>
            <person name="Peter M."/>
            <person name="Kohler A."/>
            <person name="Ohm R.A."/>
            <person name="Kuo A."/>
            <person name="Krutzmann J."/>
            <person name="Morin E."/>
            <person name="Arend M."/>
            <person name="Barry K.W."/>
            <person name="Binder M."/>
            <person name="Choi C."/>
            <person name="Clum A."/>
            <person name="Copeland A."/>
            <person name="Grisel N."/>
            <person name="Haridas S."/>
            <person name="Kipfer T."/>
            <person name="LaButti K."/>
            <person name="Lindquist E."/>
            <person name="Lipzen A."/>
            <person name="Maire R."/>
            <person name="Meier B."/>
            <person name="Mihaltcheva S."/>
            <person name="Molinier V."/>
            <person name="Murat C."/>
            <person name="Poggeler S."/>
            <person name="Quandt C.A."/>
            <person name="Sperisen C."/>
            <person name="Tritt A."/>
            <person name="Tisserant E."/>
            <person name="Crous P.W."/>
            <person name="Henrissat B."/>
            <person name="Nehls U."/>
            <person name="Egli S."/>
            <person name="Spatafora J.W."/>
            <person name="Grigoriev I.V."/>
            <person name="Martin F.M."/>
        </authorList>
    </citation>
    <scope>NUCLEOTIDE SEQUENCE [LARGE SCALE GENOMIC DNA]</scope>
    <source>
        <strain evidence="1 2">CBS 207.34</strain>
    </source>
</reference>
<name>A0A8E2JR34_9PEZI</name>
<organism evidence="1 2">
    <name type="scientific">Glonium stellatum</name>
    <dbReference type="NCBI Taxonomy" id="574774"/>
    <lineage>
        <taxon>Eukaryota</taxon>
        <taxon>Fungi</taxon>
        <taxon>Dikarya</taxon>
        <taxon>Ascomycota</taxon>
        <taxon>Pezizomycotina</taxon>
        <taxon>Dothideomycetes</taxon>
        <taxon>Pleosporomycetidae</taxon>
        <taxon>Gloniales</taxon>
        <taxon>Gloniaceae</taxon>
        <taxon>Glonium</taxon>
    </lineage>
</organism>
<dbReference type="OrthoDB" id="3791855at2759"/>
<dbReference type="AlphaFoldDB" id="A0A8E2JR34"/>
<dbReference type="EMBL" id="KV750068">
    <property type="protein sequence ID" value="OCL06464.1"/>
    <property type="molecule type" value="Genomic_DNA"/>
</dbReference>
<protein>
    <submittedName>
        <fullName evidence="1">Uncharacterized protein</fullName>
    </submittedName>
</protein>
<proteinExistence type="predicted"/>
<sequence length="65" mass="6900">LTSAPLSKSSRNTPWCPLLAAWCSGVHQYVSSEEILAPFRSSNCTTASCPFLTASCRAVAPLILS</sequence>
<keyword evidence="2" id="KW-1185">Reference proteome</keyword>
<evidence type="ECO:0000313" key="2">
    <source>
        <dbReference type="Proteomes" id="UP000250140"/>
    </source>
</evidence>
<evidence type="ECO:0000313" key="1">
    <source>
        <dbReference type="EMBL" id="OCL06464.1"/>
    </source>
</evidence>
<dbReference type="Proteomes" id="UP000250140">
    <property type="component" value="Unassembled WGS sequence"/>
</dbReference>
<feature type="non-terminal residue" evidence="1">
    <location>
        <position position="1"/>
    </location>
</feature>
<gene>
    <name evidence="1" type="ORF">AOQ84DRAFT_296949</name>
</gene>